<dbReference type="SUPFAM" id="SSF48208">
    <property type="entry name" value="Six-hairpin glycosidases"/>
    <property type="match status" value="1"/>
</dbReference>
<reference evidence="1" key="1">
    <citation type="submission" date="2018-05" db="EMBL/GenBank/DDBJ databases">
        <authorList>
            <person name="Lanie J.A."/>
            <person name="Ng W.-L."/>
            <person name="Kazmierczak K.M."/>
            <person name="Andrzejewski T.M."/>
            <person name="Davidsen T.M."/>
            <person name="Wayne K.J."/>
            <person name="Tettelin H."/>
            <person name="Glass J.I."/>
            <person name="Rusch D."/>
            <person name="Podicherti R."/>
            <person name="Tsui H.-C.T."/>
            <person name="Winkler M.E."/>
        </authorList>
    </citation>
    <scope>NUCLEOTIDE SEQUENCE</scope>
</reference>
<proteinExistence type="predicted"/>
<gene>
    <name evidence="1" type="ORF">METZ01_LOCUS411847</name>
</gene>
<evidence type="ECO:0000313" key="1">
    <source>
        <dbReference type="EMBL" id="SVD58993.1"/>
    </source>
</evidence>
<dbReference type="EMBL" id="UINC01160380">
    <property type="protein sequence ID" value="SVD58993.1"/>
    <property type="molecule type" value="Genomic_DNA"/>
</dbReference>
<organism evidence="1">
    <name type="scientific">marine metagenome</name>
    <dbReference type="NCBI Taxonomy" id="408172"/>
    <lineage>
        <taxon>unclassified sequences</taxon>
        <taxon>metagenomes</taxon>
        <taxon>ecological metagenomes</taxon>
    </lineage>
</organism>
<dbReference type="AlphaFoldDB" id="A0A382WJM8"/>
<evidence type="ECO:0008006" key="2">
    <source>
        <dbReference type="Google" id="ProtNLM"/>
    </source>
</evidence>
<dbReference type="Gene3D" id="1.50.10.10">
    <property type="match status" value="1"/>
</dbReference>
<accession>A0A382WJM8</accession>
<dbReference type="InterPro" id="IPR012341">
    <property type="entry name" value="6hp_glycosidase-like_sf"/>
</dbReference>
<sequence>RTGLPVHTTTNQYIRYEWQSGLELLTQMLDYYAITQNDSFLCSTLLPIAEAVTTFYDQHYPRSSQGELRIEPAQALETYWDSVNPMPEIAGLRFVLPKLLVLPADLISHQLREQWTRLLLEVPELPTRQIDDQVVLSPASEIGPKNNQENPELYAIFPYRLFGVSKPHIELARQAFTHRQHRGSHGWYQDDTQAAFLGETDQAYNYIVNRFRQNHPQSRFPAFWGPNFDWLPDQTHGGNGMMALQTMLMQTEDQKIILFPAWPQNWNVAFKLHAPL</sequence>
<dbReference type="GO" id="GO:0005975">
    <property type="term" value="P:carbohydrate metabolic process"/>
    <property type="evidence" value="ECO:0007669"/>
    <property type="project" value="InterPro"/>
</dbReference>
<feature type="non-terminal residue" evidence="1">
    <location>
        <position position="276"/>
    </location>
</feature>
<name>A0A382WJM8_9ZZZZ</name>
<dbReference type="InterPro" id="IPR008928">
    <property type="entry name" value="6-hairpin_glycosidase_sf"/>
</dbReference>
<protein>
    <recommendedName>
        <fullName evidence="2">DUF5703 domain-containing protein</fullName>
    </recommendedName>
</protein>
<feature type="non-terminal residue" evidence="1">
    <location>
        <position position="1"/>
    </location>
</feature>